<evidence type="ECO:0000313" key="3">
    <source>
        <dbReference type="Proteomes" id="UP001149140"/>
    </source>
</evidence>
<protein>
    <submittedName>
        <fullName evidence="2">Metallophosphoesterase</fullName>
    </submittedName>
</protein>
<keyword evidence="3" id="KW-1185">Reference proteome</keyword>
<feature type="region of interest" description="Disordered" evidence="1">
    <location>
        <begin position="754"/>
        <end position="776"/>
    </location>
</feature>
<accession>A0A9X3S4R2</accession>
<dbReference type="SUPFAM" id="SSF56300">
    <property type="entry name" value="Metallo-dependent phosphatases"/>
    <property type="match status" value="1"/>
</dbReference>
<dbReference type="RefSeq" id="WP_270039976.1">
    <property type="nucleotide sequence ID" value="NZ_JAPDOD010000007.1"/>
</dbReference>
<sequence>MATKQYAVVLSDVHIGNNTPTCWYQASVHEPQLSAALAWILAHRESIREVVLLGDLFDVWTYPPSMRPPTMHDIITANPGMLGAGGPLAAVVRAFPGEVRLLLGNHDGSLTRADIDELNASLGGRIELVGGRWRAVTGTSGKRTVFTHGHHECMFNAPDSRSPWATIPIGHFVSRAIAYQLSRTLPRGRTAADLPGMGNPTGVDVAAILRSWNRRDDLAAFLIEYICRVTGMPQTHPVVMPGGATTTARAAASAFAGLFTLWLGRLGRWEDALRAANADRGGGDDLAYFGQKLAMQTASDLAVMGHTHSAVAGVDVSPVDYVNNGYACVARPDAPRTPYTFTQVDLKSATAQIMAVVPAGAGFGVAPARVRRLPSAVVHGRDYSSYGRIYNRTTRPLQLVTSWKDSANWWAVRPPALIPPQSRLDIWVQDTPLSPRGSDTRFSYTDGRSVYRFAITCPTMLSNAVSSSVPYETKVASGAWRPGRVDGSGYPVQARFYVGAAVPAPPAVPTPGMGPAVPAPAPASAPTEPVHVLAAREILARAGTPPERGIVLCVTRLEAGDGQPLLDTATDRSRTRLTNPPRHLLSPEVQTSPPVAGRRYEYVWIQPNVPPTAPPLTGGMAFLPAQGEPLTVVTFNVAGLDEPRRRCTNGHHAEMQLVGFVNAQPAAWRARLAKLALHNYSRRGPTWGYSACNGCLHDLAVFLETLNHQRRAGRIRASISWERLYDKNRACGHPTDAANIRRLVAAGWDEPMGPRPAGTRWPVTAAAPARPPALVG</sequence>
<dbReference type="InterPro" id="IPR029052">
    <property type="entry name" value="Metallo-depent_PP-like"/>
</dbReference>
<dbReference type="AlphaFoldDB" id="A0A9X3S4R2"/>
<dbReference type="EMBL" id="JAPDOD010000007">
    <property type="protein sequence ID" value="MDA0160873.1"/>
    <property type="molecule type" value="Genomic_DNA"/>
</dbReference>
<proteinExistence type="predicted"/>
<gene>
    <name evidence="2" type="ORF">OM076_11405</name>
</gene>
<reference evidence="2" key="1">
    <citation type="submission" date="2022-10" db="EMBL/GenBank/DDBJ databases">
        <title>The WGS of Solirubrobacter ginsenosidimutans DSM 21036.</title>
        <authorList>
            <person name="Jiang Z."/>
        </authorList>
    </citation>
    <scope>NUCLEOTIDE SEQUENCE</scope>
    <source>
        <strain evidence="2">DSM 21036</strain>
    </source>
</reference>
<evidence type="ECO:0000313" key="2">
    <source>
        <dbReference type="EMBL" id="MDA0160873.1"/>
    </source>
</evidence>
<organism evidence="2 3">
    <name type="scientific">Solirubrobacter ginsenosidimutans</name>
    <dbReference type="NCBI Taxonomy" id="490573"/>
    <lineage>
        <taxon>Bacteria</taxon>
        <taxon>Bacillati</taxon>
        <taxon>Actinomycetota</taxon>
        <taxon>Thermoleophilia</taxon>
        <taxon>Solirubrobacterales</taxon>
        <taxon>Solirubrobacteraceae</taxon>
        <taxon>Solirubrobacter</taxon>
    </lineage>
</organism>
<comment type="caution">
    <text evidence="2">The sequence shown here is derived from an EMBL/GenBank/DDBJ whole genome shotgun (WGS) entry which is preliminary data.</text>
</comment>
<dbReference type="Gene3D" id="3.60.21.10">
    <property type="match status" value="1"/>
</dbReference>
<evidence type="ECO:0000256" key="1">
    <source>
        <dbReference type="SAM" id="MobiDB-lite"/>
    </source>
</evidence>
<name>A0A9X3S4R2_9ACTN</name>
<dbReference type="Proteomes" id="UP001149140">
    <property type="component" value="Unassembled WGS sequence"/>
</dbReference>